<reference evidence="3" key="1">
    <citation type="submission" date="2020-10" db="EMBL/GenBank/DDBJ databases">
        <authorList>
            <person name="Gilroy R."/>
        </authorList>
    </citation>
    <scope>NUCLEOTIDE SEQUENCE</scope>
    <source>
        <strain evidence="3">ChiBcec6-7307</strain>
    </source>
</reference>
<accession>A0A9D1T7N0</accession>
<dbReference type="AlphaFoldDB" id="A0A9D1T7N0"/>
<organism evidence="3 4">
    <name type="scientific">Candidatus Merdiplasma excrementigallinarum</name>
    <dbReference type="NCBI Taxonomy" id="2840864"/>
    <lineage>
        <taxon>Bacteria</taxon>
        <taxon>Bacillati</taxon>
        <taxon>Bacillota</taxon>
        <taxon>Clostridia</taxon>
        <taxon>Lachnospirales</taxon>
        <taxon>Lachnospiraceae</taxon>
        <taxon>Lachnospiraceae incertae sedis</taxon>
        <taxon>Candidatus Merdiplasma</taxon>
    </lineage>
</organism>
<feature type="transmembrane region" description="Helical" evidence="2">
    <location>
        <begin position="179"/>
        <end position="202"/>
    </location>
</feature>
<evidence type="ECO:0000313" key="3">
    <source>
        <dbReference type="EMBL" id="HIV22899.1"/>
    </source>
</evidence>
<dbReference type="EMBL" id="DVOS01000032">
    <property type="protein sequence ID" value="HIV22899.1"/>
    <property type="molecule type" value="Genomic_DNA"/>
</dbReference>
<feature type="transmembrane region" description="Helical" evidence="2">
    <location>
        <begin position="155"/>
        <end position="173"/>
    </location>
</feature>
<feature type="region of interest" description="Disordered" evidence="1">
    <location>
        <begin position="213"/>
        <end position="235"/>
    </location>
</feature>
<dbReference type="Pfam" id="PF04854">
    <property type="entry name" value="DUF624"/>
    <property type="match status" value="1"/>
</dbReference>
<keyword evidence="2" id="KW-1133">Transmembrane helix</keyword>
<gene>
    <name evidence="3" type="ORF">IAC80_03055</name>
</gene>
<evidence type="ECO:0000256" key="2">
    <source>
        <dbReference type="SAM" id="Phobius"/>
    </source>
</evidence>
<proteinExistence type="predicted"/>
<feature type="transmembrane region" description="Helical" evidence="2">
    <location>
        <begin position="106"/>
        <end position="126"/>
    </location>
</feature>
<keyword evidence="2" id="KW-0472">Membrane</keyword>
<feature type="transmembrane region" description="Helical" evidence="2">
    <location>
        <begin position="71"/>
        <end position="91"/>
    </location>
</feature>
<dbReference type="InterPro" id="IPR006938">
    <property type="entry name" value="DUF624"/>
</dbReference>
<reference evidence="3" key="2">
    <citation type="journal article" date="2021" name="PeerJ">
        <title>Extensive microbial diversity within the chicken gut microbiome revealed by metagenomics and culture.</title>
        <authorList>
            <person name="Gilroy R."/>
            <person name="Ravi A."/>
            <person name="Getino M."/>
            <person name="Pursley I."/>
            <person name="Horton D.L."/>
            <person name="Alikhan N.F."/>
            <person name="Baker D."/>
            <person name="Gharbi K."/>
            <person name="Hall N."/>
            <person name="Watson M."/>
            <person name="Adriaenssens E.M."/>
            <person name="Foster-Nyarko E."/>
            <person name="Jarju S."/>
            <person name="Secka A."/>
            <person name="Antonio M."/>
            <person name="Oren A."/>
            <person name="Chaudhuri R.R."/>
            <person name="La Ragione R."/>
            <person name="Hildebrand F."/>
            <person name="Pallen M.J."/>
        </authorList>
    </citation>
    <scope>NUCLEOTIDE SEQUENCE</scope>
    <source>
        <strain evidence="3">ChiBcec6-7307</strain>
    </source>
</reference>
<protein>
    <submittedName>
        <fullName evidence="3">YesL family protein</fullName>
    </submittedName>
</protein>
<dbReference type="Proteomes" id="UP000886889">
    <property type="component" value="Unassembled WGS sequence"/>
</dbReference>
<feature type="transmembrane region" description="Helical" evidence="2">
    <location>
        <begin position="26"/>
        <end position="50"/>
    </location>
</feature>
<keyword evidence="2" id="KW-0812">Transmembrane</keyword>
<evidence type="ECO:0000313" key="4">
    <source>
        <dbReference type="Proteomes" id="UP000886889"/>
    </source>
</evidence>
<comment type="caution">
    <text evidence="3">The sequence shown here is derived from an EMBL/GenBank/DDBJ whole genome shotgun (WGS) entry which is preliminary data.</text>
</comment>
<name>A0A9D1T7N0_9FIRM</name>
<feature type="compositionally biased region" description="Low complexity" evidence="1">
    <location>
        <begin position="223"/>
        <end position="235"/>
    </location>
</feature>
<evidence type="ECO:0000256" key="1">
    <source>
        <dbReference type="SAM" id="MobiDB-lite"/>
    </source>
</evidence>
<sequence length="235" mass="26085">MGEFFSMDGSVFRFLSKVADLMVLNLLFLVCCIPIVTAGASFTALAYVTLKMKDQEEGYVWKSFLRSFRQNFRQSTAIWLLLLALAALLWADFRISSVMEGTGGQAVRILAGAGGLVWFMVFLYVFPLQARFYNTIGGTLRNALLLALGNFPRTLAMMLVTGAAACITFFNGYTLWYGLLFWILLGFALLAWLNSHLLYGAFLKIMPSRKEGTEKETEGKNGENGINTGETGVDK</sequence>